<proteinExistence type="predicted"/>
<dbReference type="AlphaFoldDB" id="A0AAE0G4G7"/>
<sequence length="109" mass="12107">MSAAEKRKSFTALAVEYDNLKSFAGGNPAKNKFQAIRFQVHADVADDPDHEGYWMKLDICNRYRHETYKDNRAVEARFIKPPTADAVAAEDAADEEGAEPSPGDAAIYK</sequence>
<gene>
    <name evidence="2" type="ORF">CYMTET_20874</name>
</gene>
<reference evidence="2 3" key="1">
    <citation type="journal article" date="2015" name="Genome Biol. Evol.">
        <title>Comparative Genomics of a Bacterivorous Green Alga Reveals Evolutionary Causalities and Consequences of Phago-Mixotrophic Mode of Nutrition.</title>
        <authorList>
            <person name="Burns J.A."/>
            <person name="Paasch A."/>
            <person name="Narechania A."/>
            <person name="Kim E."/>
        </authorList>
    </citation>
    <scope>NUCLEOTIDE SEQUENCE [LARGE SCALE GENOMIC DNA]</scope>
    <source>
        <strain evidence="2 3">PLY_AMNH</strain>
    </source>
</reference>
<name>A0AAE0G4G7_9CHLO</name>
<comment type="caution">
    <text evidence="2">The sequence shown here is derived from an EMBL/GenBank/DDBJ whole genome shotgun (WGS) entry which is preliminary data.</text>
</comment>
<organism evidence="2 3">
    <name type="scientific">Cymbomonas tetramitiformis</name>
    <dbReference type="NCBI Taxonomy" id="36881"/>
    <lineage>
        <taxon>Eukaryota</taxon>
        <taxon>Viridiplantae</taxon>
        <taxon>Chlorophyta</taxon>
        <taxon>Pyramimonadophyceae</taxon>
        <taxon>Pyramimonadales</taxon>
        <taxon>Pyramimonadaceae</taxon>
        <taxon>Cymbomonas</taxon>
    </lineage>
</organism>
<dbReference type="Proteomes" id="UP001190700">
    <property type="component" value="Unassembled WGS sequence"/>
</dbReference>
<evidence type="ECO:0000313" key="2">
    <source>
        <dbReference type="EMBL" id="KAK3270741.1"/>
    </source>
</evidence>
<evidence type="ECO:0000256" key="1">
    <source>
        <dbReference type="SAM" id="MobiDB-lite"/>
    </source>
</evidence>
<evidence type="ECO:0000313" key="3">
    <source>
        <dbReference type="Proteomes" id="UP001190700"/>
    </source>
</evidence>
<accession>A0AAE0G4G7</accession>
<protein>
    <submittedName>
        <fullName evidence="2">Uncharacterized protein</fullName>
    </submittedName>
</protein>
<dbReference type="EMBL" id="LGRX02010222">
    <property type="protein sequence ID" value="KAK3270741.1"/>
    <property type="molecule type" value="Genomic_DNA"/>
</dbReference>
<keyword evidence="3" id="KW-1185">Reference proteome</keyword>
<feature type="region of interest" description="Disordered" evidence="1">
    <location>
        <begin position="85"/>
        <end position="109"/>
    </location>
</feature>